<dbReference type="Gene3D" id="1.25.40.290">
    <property type="entry name" value="ARM repeat domains"/>
    <property type="match status" value="1"/>
</dbReference>
<dbReference type="InterPro" id="IPR014825">
    <property type="entry name" value="DNA_alkylation"/>
</dbReference>
<gene>
    <name evidence="1" type="ORF">LAX5112_03578</name>
</gene>
<dbReference type="EMBL" id="CXWD01000015">
    <property type="protein sequence ID" value="CTQ73562.1"/>
    <property type="molecule type" value="Genomic_DNA"/>
</dbReference>
<keyword evidence="2" id="KW-1185">Reference proteome</keyword>
<evidence type="ECO:0000313" key="1">
    <source>
        <dbReference type="EMBL" id="CTQ73562.1"/>
    </source>
</evidence>
<dbReference type="OrthoDB" id="9797162at2"/>
<dbReference type="InterPro" id="IPR016024">
    <property type="entry name" value="ARM-type_fold"/>
</dbReference>
<dbReference type="RefSeq" id="WP_055672939.1">
    <property type="nucleotide sequence ID" value="NZ_CXWD01000015.1"/>
</dbReference>
<reference evidence="2" key="1">
    <citation type="submission" date="2015-07" db="EMBL/GenBank/DDBJ databases">
        <authorList>
            <person name="Rodrigo-Torres Lidia"/>
            <person name="Arahal R.David."/>
        </authorList>
    </citation>
    <scope>NUCLEOTIDE SEQUENCE [LARGE SCALE GENOMIC DNA]</scope>
    <source>
        <strain evidence="2">CECT 5112</strain>
    </source>
</reference>
<protein>
    <submittedName>
        <fullName evidence="1">DNA alkylation repair enzyme</fullName>
    </submittedName>
</protein>
<dbReference type="Pfam" id="PF08713">
    <property type="entry name" value="DNA_alkylation"/>
    <property type="match status" value="1"/>
</dbReference>
<name>A0A0M7AGK3_9HYPH</name>
<dbReference type="SUPFAM" id="SSF48371">
    <property type="entry name" value="ARM repeat"/>
    <property type="match status" value="1"/>
</dbReference>
<dbReference type="Proteomes" id="UP000053235">
    <property type="component" value="Unassembled WGS sequence"/>
</dbReference>
<accession>A0A0M7AGK3</accession>
<evidence type="ECO:0000313" key="2">
    <source>
        <dbReference type="Proteomes" id="UP000053235"/>
    </source>
</evidence>
<proteinExistence type="predicted"/>
<sequence length="376" mass="42711">MEPFKNKISPEFVQCLAGHLERRVDGFQKTAFEKEILSELHQLELKQRARLIADVTTKHLPEKLESRFSILRSLLHSDPENAIDRDSDENGICGWGMMPLGMIVSDSGLNDFAASFDLMKEMTKRATAEFDVRPFLAKDPEKALSIMKPWTQDPNVHVRRLVSEGTRPRLPWGMRLHRLIEDPSSTVPLLEALKDDREEYVRRSVANHLNDIAKDHPALVSDIAANWLKNATPQREKLVRHACRSLIKNGYEPALRAFGLNAPEIHLADLSIKTEQVRFGSSLSFSVALKSTATRSQDLIIDYVLHFRKANGKLAPKVFKWTKATLEPGTVHRLSRFHPIRPITTRTYYGGTQAVSLRINGQDFGYQEFDLQIPDG</sequence>
<dbReference type="AlphaFoldDB" id="A0A0M7AGK3"/>
<organism evidence="1 2">
    <name type="scientific">Roseibium alexandrii</name>
    <dbReference type="NCBI Taxonomy" id="388408"/>
    <lineage>
        <taxon>Bacteria</taxon>
        <taxon>Pseudomonadati</taxon>
        <taxon>Pseudomonadota</taxon>
        <taxon>Alphaproteobacteria</taxon>
        <taxon>Hyphomicrobiales</taxon>
        <taxon>Stappiaceae</taxon>
        <taxon>Roseibium</taxon>
    </lineage>
</organism>